<dbReference type="InterPro" id="IPR018164">
    <property type="entry name" value="Ala-tRNA-synth_IIc_N"/>
</dbReference>
<dbReference type="Gene3D" id="3.30.930.10">
    <property type="entry name" value="Bira Bifunctional Protein, Domain 2"/>
    <property type="match status" value="1"/>
</dbReference>
<dbReference type="GO" id="GO:0002161">
    <property type="term" value="F:aminoacyl-tRNA deacylase activity"/>
    <property type="evidence" value="ECO:0007669"/>
    <property type="project" value="TreeGrafter"/>
</dbReference>
<keyword evidence="2 9" id="KW-0820">tRNA-binding</keyword>
<gene>
    <name evidence="9" type="primary">alaS</name>
    <name evidence="11" type="ORF">A2907_02510</name>
</gene>
<dbReference type="SMART" id="SM00863">
    <property type="entry name" value="tRNA_SAD"/>
    <property type="match status" value="1"/>
</dbReference>
<keyword evidence="9" id="KW-0963">Cytoplasm</keyword>
<evidence type="ECO:0000313" key="12">
    <source>
        <dbReference type="Proteomes" id="UP000177947"/>
    </source>
</evidence>
<dbReference type="SUPFAM" id="SSF55186">
    <property type="entry name" value="ThrRS/AlaRS common domain"/>
    <property type="match status" value="1"/>
</dbReference>
<dbReference type="InterPro" id="IPR018162">
    <property type="entry name" value="Ala-tRNA-ligase_IIc_anticod-bd"/>
</dbReference>
<evidence type="ECO:0000313" key="11">
    <source>
        <dbReference type="EMBL" id="OGD38217.1"/>
    </source>
</evidence>
<dbReference type="GO" id="GO:0006419">
    <property type="term" value="P:alanyl-tRNA aminoacylation"/>
    <property type="evidence" value="ECO:0007669"/>
    <property type="project" value="UniProtKB-UniRule"/>
</dbReference>
<dbReference type="Proteomes" id="UP000177947">
    <property type="component" value="Unassembled WGS sequence"/>
</dbReference>
<dbReference type="PANTHER" id="PTHR11777:SF9">
    <property type="entry name" value="ALANINE--TRNA LIGASE, CYTOPLASMIC"/>
    <property type="match status" value="1"/>
</dbReference>
<dbReference type="InterPro" id="IPR018165">
    <property type="entry name" value="Ala-tRNA-synth_IIc_core"/>
</dbReference>
<feature type="binding site" evidence="9">
    <location>
        <position position="519"/>
    </location>
    <ligand>
        <name>Zn(2+)</name>
        <dbReference type="ChEBI" id="CHEBI:29105"/>
    </ligand>
</feature>
<feature type="binding site" evidence="9">
    <location>
        <position position="621"/>
    </location>
    <ligand>
        <name>Zn(2+)</name>
        <dbReference type="ChEBI" id="CHEBI:29105"/>
    </ligand>
</feature>
<evidence type="ECO:0000256" key="5">
    <source>
        <dbReference type="ARBA" id="ARBA00022840"/>
    </source>
</evidence>
<keyword evidence="7 9" id="KW-0648">Protein biosynthesis</keyword>
<dbReference type="SUPFAM" id="SSF55681">
    <property type="entry name" value="Class II aaRS and biotin synthetases"/>
    <property type="match status" value="1"/>
</dbReference>
<evidence type="ECO:0000256" key="1">
    <source>
        <dbReference type="ARBA" id="ARBA00008226"/>
    </source>
</evidence>
<accession>A0A1F5C5T2</accession>
<dbReference type="EC" id="6.1.1.7" evidence="9"/>
<evidence type="ECO:0000256" key="4">
    <source>
        <dbReference type="ARBA" id="ARBA00022741"/>
    </source>
</evidence>
<dbReference type="PRINTS" id="PR00980">
    <property type="entry name" value="TRNASYNTHALA"/>
</dbReference>
<dbReference type="Gene3D" id="3.30.54.20">
    <property type="match status" value="1"/>
</dbReference>
<dbReference type="AlphaFoldDB" id="A0A1F5C5T2"/>
<feature type="domain" description="Alanyl-transfer RNA synthetases family profile" evidence="10">
    <location>
        <begin position="1"/>
        <end position="651"/>
    </location>
</feature>
<dbReference type="EMBL" id="MEYQ01000051">
    <property type="protein sequence ID" value="OGD38217.1"/>
    <property type="molecule type" value="Genomic_DNA"/>
</dbReference>
<dbReference type="Pfam" id="PF01411">
    <property type="entry name" value="tRNA-synt_2c"/>
    <property type="match status" value="1"/>
</dbReference>
<evidence type="ECO:0000259" key="10">
    <source>
        <dbReference type="PROSITE" id="PS50860"/>
    </source>
</evidence>
<dbReference type="InterPro" id="IPR012947">
    <property type="entry name" value="tRNA_SAD"/>
</dbReference>
<dbReference type="HAMAP" id="MF_00036_B">
    <property type="entry name" value="Ala_tRNA_synth_B"/>
    <property type="match status" value="1"/>
</dbReference>
<organism evidence="11 12">
    <name type="scientific">Candidatus Azambacteria bacterium RIFCSPLOWO2_01_FULL_37_9</name>
    <dbReference type="NCBI Taxonomy" id="1797297"/>
    <lineage>
        <taxon>Bacteria</taxon>
        <taxon>Candidatus Azamiibacteriota</taxon>
    </lineage>
</organism>
<dbReference type="InterPro" id="IPR050058">
    <property type="entry name" value="Ala-tRNA_ligase"/>
</dbReference>
<evidence type="ECO:0000256" key="2">
    <source>
        <dbReference type="ARBA" id="ARBA00022555"/>
    </source>
</evidence>
<keyword evidence="9" id="KW-0479">Metal-binding</keyword>
<dbReference type="FunFam" id="3.30.980.10:FF:000004">
    <property type="entry name" value="Alanine--tRNA ligase, cytoplasmic"/>
    <property type="match status" value="1"/>
</dbReference>
<evidence type="ECO:0000256" key="3">
    <source>
        <dbReference type="ARBA" id="ARBA00022598"/>
    </source>
</evidence>
<dbReference type="PROSITE" id="PS50860">
    <property type="entry name" value="AA_TRNA_LIGASE_II_ALA"/>
    <property type="match status" value="1"/>
</dbReference>
<dbReference type="GO" id="GO:0000049">
    <property type="term" value="F:tRNA binding"/>
    <property type="evidence" value="ECO:0007669"/>
    <property type="project" value="UniProtKB-KW"/>
</dbReference>
<reference evidence="11 12" key="1">
    <citation type="journal article" date="2016" name="Nat. Commun.">
        <title>Thousands of microbial genomes shed light on interconnected biogeochemical processes in an aquifer system.</title>
        <authorList>
            <person name="Anantharaman K."/>
            <person name="Brown C.T."/>
            <person name="Hug L.A."/>
            <person name="Sharon I."/>
            <person name="Castelle C.J."/>
            <person name="Probst A.J."/>
            <person name="Thomas B.C."/>
            <person name="Singh A."/>
            <person name="Wilkins M.J."/>
            <person name="Karaoz U."/>
            <person name="Brodie E.L."/>
            <person name="Williams K.H."/>
            <person name="Hubbard S.S."/>
            <person name="Banfield J.F."/>
        </authorList>
    </citation>
    <scope>NUCLEOTIDE SEQUENCE [LARGE SCALE GENOMIC DNA]</scope>
</reference>
<evidence type="ECO:0000256" key="6">
    <source>
        <dbReference type="ARBA" id="ARBA00022884"/>
    </source>
</evidence>
<feature type="binding site" evidence="9">
    <location>
        <position position="515"/>
    </location>
    <ligand>
        <name>Zn(2+)</name>
        <dbReference type="ChEBI" id="CHEBI:29105"/>
    </ligand>
</feature>
<keyword evidence="9" id="KW-0862">Zinc</keyword>
<dbReference type="InterPro" id="IPR018163">
    <property type="entry name" value="Thr/Ala-tRNA-synth_IIc_edit"/>
</dbReference>
<sequence>MTSQELRIKFLKFFELKGHTIIPSASLVPREKDQSVLFTTAGMHPLVPYFFGKNHPGGKRIANSQKCIRTADIDDVGDNRHLTFFEMMGNWSFGDYFKKEAIEWSFEFLTGKEWLNLDPKRIYVTVFRGVDGIPCDDEAIDIWKNVFKEKSGMEVQTAGDDEIIKNNIRIIPLGVDDNFWIAGETGPCGPDTEIFYDTRPEEGILEGNFSDFVKNFRLIEIWNNVFMEYEKKLKIKNAKLKIEEAKEYEYIKLKQRNVDTGMGLERTVAVLNGKETVFETDIFEPIFDVISKVCGKKYNENPEIKKAFRIIADHIKASAFIICDGVMPSNIGRGYVLRRLIRRAVRYSRTLELELNFKLIIDAIIDIYKVQYPELDLKSPEIIKAIRQEVDKFNKTLERGLKEFERTVSAVFGDTTMREEKDAREMAYDALKKISGKIAFDLYQTYGFPIEMIKELAREYGLAVDEIEFNIELEKHQEVSRKGAEVKFGGHGMEVESLKSKVENFEEIEKKKKLHTATHLLHQALRIILGVTVGQMGSDINSERLRFDFTFDRKMTPEEIKLVEELINEQIRKNLNVKYEEMLFEKAVHLGALAFFKEKYPDRVKVYSVGGFSKEVCGGPHVENTSEMGEFKIQKEESSSAGVRRIKAILR</sequence>
<dbReference type="PANTHER" id="PTHR11777">
    <property type="entry name" value="ALANYL-TRNA SYNTHETASE"/>
    <property type="match status" value="1"/>
</dbReference>
<dbReference type="GO" id="GO:0004813">
    <property type="term" value="F:alanine-tRNA ligase activity"/>
    <property type="evidence" value="ECO:0007669"/>
    <property type="project" value="UniProtKB-UniRule"/>
</dbReference>
<dbReference type="InterPro" id="IPR002318">
    <property type="entry name" value="Ala-tRNA-lgiase_IIc"/>
</dbReference>
<keyword evidence="8 9" id="KW-0030">Aminoacyl-tRNA synthetase</keyword>
<keyword evidence="4 9" id="KW-0547">Nucleotide-binding</keyword>
<keyword evidence="3 9" id="KW-0436">Ligase</keyword>
<keyword evidence="6 9" id="KW-0694">RNA-binding</keyword>
<protein>
    <recommendedName>
        <fullName evidence="9">Alanine--tRNA ligase</fullName>
        <ecNumber evidence="9">6.1.1.7</ecNumber>
    </recommendedName>
    <alternativeName>
        <fullName evidence="9">Alanyl-tRNA synthetase</fullName>
        <shortName evidence="9">AlaRS</shortName>
    </alternativeName>
</protein>
<dbReference type="NCBIfam" id="NF002436">
    <property type="entry name" value="PRK01584.1"/>
    <property type="match status" value="1"/>
</dbReference>
<comment type="cofactor">
    <cofactor evidence="9">
        <name>Zn(2+)</name>
        <dbReference type="ChEBI" id="CHEBI:29105"/>
    </cofactor>
    <text evidence="9">Binds 1 zinc ion per subunit.</text>
</comment>
<dbReference type="Gene3D" id="3.30.980.10">
    <property type="entry name" value="Threonyl-trna Synthetase, Chain A, domain 2"/>
    <property type="match status" value="1"/>
</dbReference>
<dbReference type="InterPro" id="IPR023033">
    <property type="entry name" value="Ala_tRNA_ligase_euk/bac"/>
</dbReference>
<comment type="domain">
    <text evidence="9">Consists of three domains; the N-terminal catalytic domain, the editing domain and the C-terminal C-Ala domain. The editing domain removes incorrectly charged amino acids, while the C-Ala domain, along with tRNA(Ala), serves as a bridge to cooperatively bring together the editing and aminoacylation centers thus stimulating deacylation of misacylated tRNAs.</text>
</comment>
<dbReference type="GO" id="GO:0008270">
    <property type="term" value="F:zinc ion binding"/>
    <property type="evidence" value="ECO:0007669"/>
    <property type="project" value="UniProtKB-UniRule"/>
</dbReference>
<name>A0A1F5C5T2_9BACT</name>
<comment type="caution">
    <text evidence="11">The sequence shown here is derived from an EMBL/GenBank/DDBJ whole genome shotgun (WGS) entry which is preliminary data.</text>
</comment>
<evidence type="ECO:0000256" key="9">
    <source>
        <dbReference type="HAMAP-Rule" id="MF_00036"/>
    </source>
</evidence>
<feature type="binding site" evidence="9">
    <location>
        <position position="617"/>
    </location>
    <ligand>
        <name>Zn(2+)</name>
        <dbReference type="ChEBI" id="CHEBI:29105"/>
    </ligand>
</feature>
<dbReference type="GO" id="GO:0005524">
    <property type="term" value="F:ATP binding"/>
    <property type="evidence" value="ECO:0007669"/>
    <property type="project" value="UniProtKB-UniRule"/>
</dbReference>
<dbReference type="InterPro" id="IPR045864">
    <property type="entry name" value="aa-tRNA-synth_II/BPL/LPL"/>
</dbReference>
<dbReference type="Pfam" id="PF07973">
    <property type="entry name" value="tRNA_SAD"/>
    <property type="match status" value="1"/>
</dbReference>
<proteinExistence type="inferred from homology"/>
<keyword evidence="5 9" id="KW-0067">ATP-binding</keyword>
<dbReference type="CDD" id="cd00673">
    <property type="entry name" value="AlaRS_core"/>
    <property type="match status" value="1"/>
</dbReference>
<comment type="catalytic activity">
    <reaction evidence="9">
        <text>tRNA(Ala) + L-alanine + ATP = L-alanyl-tRNA(Ala) + AMP + diphosphate</text>
        <dbReference type="Rhea" id="RHEA:12540"/>
        <dbReference type="Rhea" id="RHEA-COMP:9657"/>
        <dbReference type="Rhea" id="RHEA-COMP:9923"/>
        <dbReference type="ChEBI" id="CHEBI:30616"/>
        <dbReference type="ChEBI" id="CHEBI:33019"/>
        <dbReference type="ChEBI" id="CHEBI:57972"/>
        <dbReference type="ChEBI" id="CHEBI:78442"/>
        <dbReference type="ChEBI" id="CHEBI:78497"/>
        <dbReference type="ChEBI" id="CHEBI:456215"/>
        <dbReference type="EC" id="6.1.1.7"/>
    </reaction>
</comment>
<comment type="similarity">
    <text evidence="1 9">Belongs to the class-II aminoacyl-tRNA synthetase family.</text>
</comment>
<evidence type="ECO:0000256" key="7">
    <source>
        <dbReference type="ARBA" id="ARBA00022917"/>
    </source>
</evidence>
<evidence type="ECO:0000256" key="8">
    <source>
        <dbReference type="ARBA" id="ARBA00023146"/>
    </source>
</evidence>
<comment type="function">
    <text evidence="9">Catalyzes the attachment of alanine to tRNA(Ala) in a two-step reaction: alanine is first activated by ATP to form Ala-AMP and then transferred to the acceptor end of tRNA(Ala). Also edits incorrectly charged Ser-tRNA(Ala) and Gly-tRNA(Ala) via its editing domain.</text>
</comment>
<dbReference type="GO" id="GO:0005737">
    <property type="term" value="C:cytoplasm"/>
    <property type="evidence" value="ECO:0007669"/>
    <property type="project" value="UniProtKB-SubCell"/>
</dbReference>
<comment type="subcellular location">
    <subcellularLocation>
        <location evidence="9">Cytoplasm</location>
    </subcellularLocation>
</comment>
<dbReference type="SUPFAM" id="SSF101353">
    <property type="entry name" value="Putative anticodon-binding domain of alanyl-tRNA synthetase (AlaRS)"/>
    <property type="match status" value="1"/>
</dbReference>